<dbReference type="GO" id="GO:0008270">
    <property type="term" value="F:zinc ion binding"/>
    <property type="evidence" value="ECO:0007669"/>
    <property type="project" value="UniProtKB-KW"/>
</dbReference>
<dbReference type="OrthoDB" id="6077919at2759"/>
<dbReference type="InterPro" id="IPR013087">
    <property type="entry name" value="Znf_C2H2_type"/>
</dbReference>
<organism evidence="8">
    <name type="scientific">Cyprideis torosa</name>
    <dbReference type="NCBI Taxonomy" id="163714"/>
    <lineage>
        <taxon>Eukaryota</taxon>
        <taxon>Metazoa</taxon>
        <taxon>Ecdysozoa</taxon>
        <taxon>Arthropoda</taxon>
        <taxon>Crustacea</taxon>
        <taxon>Oligostraca</taxon>
        <taxon>Ostracoda</taxon>
        <taxon>Podocopa</taxon>
        <taxon>Podocopida</taxon>
        <taxon>Cytherocopina</taxon>
        <taxon>Cytheroidea</taxon>
        <taxon>Cytherideidae</taxon>
        <taxon>Cyprideis</taxon>
    </lineage>
</organism>
<keyword evidence="3" id="KW-0677">Repeat</keyword>
<evidence type="ECO:0000256" key="3">
    <source>
        <dbReference type="ARBA" id="ARBA00022737"/>
    </source>
</evidence>
<dbReference type="PROSITE" id="PS50157">
    <property type="entry name" value="ZINC_FINGER_C2H2_2"/>
    <property type="match status" value="3"/>
</dbReference>
<evidence type="ECO:0000256" key="7">
    <source>
        <dbReference type="SAM" id="MobiDB-lite"/>
    </source>
</evidence>
<sequence>PRSQIPLLCDCLSTEAKAEFCGSWQSWSYRCHGNASMFIIVTWAVHVLSRKKAGRVGVEASDRELPYPKAESLLSGRDGVQGRRQDSVKLTTTQTMSYVISAGVAFPIADKRREHKCPICEKTYPAANKLRYHLKLHSQHPSFICEHCGKEFRRKDRLTAHEKIHSPNRKKSVCVHCGQQFLKSTSLREHLASKHGREEGSKFQTPQGPPGEADHGRSSSSTGSRTLDIPMDEDKEAVRLYMERYGG</sequence>
<dbReference type="AlphaFoldDB" id="A0A7R8ZVC0"/>
<dbReference type="EMBL" id="OB674472">
    <property type="protein sequence ID" value="CAD7235751.1"/>
    <property type="molecule type" value="Genomic_DNA"/>
</dbReference>
<evidence type="ECO:0000256" key="2">
    <source>
        <dbReference type="ARBA" id="ARBA00022723"/>
    </source>
</evidence>
<accession>A0A7R8ZVC0</accession>
<feature type="compositionally biased region" description="Basic and acidic residues" evidence="7">
    <location>
        <begin position="189"/>
        <end position="201"/>
    </location>
</feature>
<reference evidence="8" key="1">
    <citation type="submission" date="2020-11" db="EMBL/GenBank/DDBJ databases">
        <authorList>
            <person name="Tran Van P."/>
        </authorList>
    </citation>
    <scope>NUCLEOTIDE SEQUENCE</scope>
</reference>
<dbReference type="PANTHER" id="PTHR24394:SF29">
    <property type="entry name" value="MYONEURIN"/>
    <property type="match status" value="1"/>
</dbReference>
<dbReference type="FunFam" id="3.30.160.60:FF:000100">
    <property type="entry name" value="Zinc finger 45-like"/>
    <property type="match status" value="1"/>
</dbReference>
<proteinExistence type="predicted"/>
<dbReference type="GO" id="GO:0005634">
    <property type="term" value="C:nucleus"/>
    <property type="evidence" value="ECO:0007669"/>
    <property type="project" value="UniProtKB-SubCell"/>
</dbReference>
<evidence type="ECO:0000256" key="5">
    <source>
        <dbReference type="ARBA" id="ARBA00022833"/>
    </source>
</evidence>
<evidence type="ECO:0000313" key="8">
    <source>
        <dbReference type="EMBL" id="CAD7235751.1"/>
    </source>
</evidence>
<comment type="subcellular location">
    <subcellularLocation>
        <location evidence="1">Nucleus</location>
    </subcellularLocation>
</comment>
<evidence type="ECO:0000256" key="6">
    <source>
        <dbReference type="ARBA" id="ARBA00023242"/>
    </source>
</evidence>
<keyword evidence="6" id="KW-0539">Nucleus</keyword>
<feature type="non-terminal residue" evidence="8">
    <location>
        <position position="1"/>
    </location>
</feature>
<dbReference type="SMART" id="SM00355">
    <property type="entry name" value="ZnF_C2H2"/>
    <property type="match status" value="3"/>
</dbReference>
<gene>
    <name evidence="8" type="ORF">CTOB1V02_LOCUS13566</name>
</gene>
<dbReference type="PANTHER" id="PTHR24394">
    <property type="entry name" value="ZINC FINGER PROTEIN"/>
    <property type="match status" value="1"/>
</dbReference>
<dbReference type="InterPro" id="IPR036236">
    <property type="entry name" value="Znf_C2H2_sf"/>
</dbReference>
<keyword evidence="2" id="KW-0479">Metal-binding</keyword>
<dbReference type="Pfam" id="PF00096">
    <property type="entry name" value="zf-C2H2"/>
    <property type="match status" value="2"/>
</dbReference>
<evidence type="ECO:0000256" key="1">
    <source>
        <dbReference type="ARBA" id="ARBA00004123"/>
    </source>
</evidence>
<evidence type="ECO:0000256" key="4">
    <source>
        <dbReference type="ARBA" id="ARBA00022771"/>
    </source>
</evidence>
<dbReference type="Gene3D" id="3.30.160.60">
    <property type="entry name" value="Classic Zinc Finger"/>
    <property type="match status" value="1"/>
</dbReference>
<keyword evidence="4" id="KW-0863">Zinc-finger</keyword>
<dbReference type="PROSITE" id="PS00028">
    <property type="entry name" value="ZINC_FINGER_C2H2_1"/>
    <property type="match status" value="2"/>
</dbReference>
<keyword evidence="5" id="KW-0862">Zinc</keyword>
<protein>
    <submittedName>
        <fullName evidence="8">Uncharacterized protein</fullName>
    </submittedName>
</protein>
<dbReference type="SUPFAM" id="SSF57667">
    <property type="entry name" value="beta-beta-alpha zinc fingers"/>
    <property type="match status" value="1"/>
</dbReference>
<dbReference type="GO" id="GO:0000981">
    <property type="term" value="F:DNA-binding transcription factor activity, RNA polymerase II-specific"/>
    <property type="evidence" value="ECO:0007669"/>
    <property type="project" value="TreeGrafter"/>
</dbReference>
<name>A0A7R8ZVC0_9CRUS</name>
<feature type="region of interest" description="Disordered" evidence="7">
    <location>
        <begin position="189"/>
        <end position="235"/>
    </location>
</feature>